<feature type="compositionally biased region" description="Pro residues" evidence="1">
    <location>
        <begin position="137"/>
        <end position="154"/>
    </location>
</feature>
<proteinExistence type="predicted"/>
<dbReference type="RefSeq" id="XP_002948825.1">
    <property type="nucleotide sequence ID" value="XM_002948779.1"/>
</dbReference>
<gene>
    <name evidence="3" type="ORF">VOLCADRAFT_89093</name>
</gene>
<evidence type="ECO:0000313" key="4">
    <source>
        <dbReference type="Proteomes" id="UP000001058"/>
    </source>
</evidence>
<feature type="region of interest" description="Disordered" evidence="1">
    <location>
        <begin position="135"/>
        <end position="156"/>
    </location>
</feature>
<dbReference type="AlphaFoldDB" id="D8TQS4"/>
<evidence type="ECO:0000256" key="1">
    <source>
        <dbReference type="SAM" id="MobiDB-lite"/>
    </source>
</evidence>
<name>D8TQS4_VOLCA</name>
<evidence type="ECO:0000313" key="3">
    <source>
        <dbReference type="EMBL" id="EFJ50205.1"/>
    </source>
</evidence>
<dbReference type="EMBL" id="GL378332">
    <property type="protein sequence ID" value="EFJ50205.1"/>
    <property type="molecule type" value="Genomic_DNA"/>
</dbReference>
<sequence length="332" mass="34987">MTLITLWAGGPGPKHSAGGGCTRLHSAPPMIDRIRCCVTRRTVRRRQGYQGDHIPGVLFAACRGLDQPQLLPAVSLGGPSGGGANCFDSLRRMQMLADLSNQPVVSSITVSETGQVLPQYGGNIIVYVGTPITRLRSPPPPPPPPSPAPSPAPSLVPSNTMLVSSFPFGSGCILGRDATQSPVRLSAPLGPMNVTSSTATYCLLISSNASLVSPTAECAGMDSVRRVDMVVDATCVQQKPKPITVVTVNGRVPQHNLQIINFDGAEYGVLTIKRIDSLFQSIPDNGLSVCLTFNKAASGCSRPRALFFGPTIVYQVTSIDFMCCPTSEAPES</sequence>
<dbReference type="InterPro" id="IPR024616">
    <property type="entry name" value="Pherophorin"/>
</dbReference>
<accession>D8TQS4</accession>
<dbReference type="Pfam" id="PF12499">
    <property type="entry name" value="DUF3707"/>
    <property type="match status" value="1"/>
</dbReference>
<dbReference type="InParanoid" id="D8TQS4"/>
<dbReference type="Proteomes" id="UP000001058">
    <property type="component" value="Unassembled WGS sequence"/>
</dbReference>
<keyword evidence="4" id="KW-1185">Reference proteome</keyword>
<feature type="domain" description="Pherophorin" evidence="2">
    <location>
        <begin position="176"/>
        <end position="325"/>
    </location>
</feature>
<reference evidence="3 4" key="1">
    <citation type="journal article" date="2010" name="Science">
        <title>Genomic analysis of organismal complexity in the multicellular green alga Volvox carteri.</title>
        <authorList>
            <person name="Prochnik S.E."/>
            <person name="Umen J."/>
            <person name="Nedelcu A.M."/>
            <person name="Hallmann A."/>
            <person name="Miller S.M."/>
            <person name="Nishii I."/>
            <person name="Ferris P."/>
            <person name="Kuo A."/>
            <person name="Mitros T."/>
            <person name="Fritz-Laylin L.K."/>
            <person name="Hellsten U."/>
            <person name="Chapman J."/>
            <person name="Simakov O."/>
            <person name="Rensing S.A."/>
            <person name="Terry A."/>
            <person name="Pangilinan J."/>
            <person name="Kapitonov V."/>
            <person name="Jurka J."/>
            <person name="Salamov A."/>
            <person name="Shapiro H."/>
            <person name="Schmutz J."/>
            <person name="Grimwood J."/>
            <person name="Lindquist E."/>
            <person name="Lucas S."/>
            <person name="Grigoriev I.V."/>
            <person name="Schmitt R."/>
            <person name="Kirk D."/>
            <person name="Rokhsar D.S."/>
        </authorList>
    </citation>
    <scope>NUCLEOTIDE SEQUENCE [LARGE SCALE GENOMIC DNA]</scope>
    <source>
        <strain evidence="4">f. Nagariensis / Eve</strain>
    </source>
</reference>
<dbReference type="OrthoDB" id="558609at2759"/>
<dbReference type="GeneID" id="9627390"/>
<dbReference type="eggNOG" id="ENOG502RY34">
    <property type="taxonomic scope" value="Eukaryota"/>
</dbReference>
<protein>
    <recommendedName>
        <fullName evidence="2">Pherophorin domain-containing protein</fullName>
    </recommendedName>
</protein>
<dbReference type="KEGG" id="vcn:VOLCADRAFT_89093"/>
<organism evidence="4">
    <name type="scientific">Volvox carteri f. nagariensis</name>
    <dbReference type="NCBI Taxonomy" id="3068"/>
    <lineage>
        <taxon>Eukaryota</taxon>
        <taxon>Viridiplantae</taxon>
        <taxon>Chlorophyta</taxon>
        <taxon>core chlorophytes</taxon>
        <taxon>Chlorophyceae</taxon>
        <taxon>CS clade</taxon>
        <taxon>Chlamydomonadales</taxon>
        <taxon>Volvocaceae</taxon>
        <taxon>Volvox</taxon>
    </lineage>
</organism>
<evidence type="ECO:0000259" key="2">
    <source>
        <dbReference type="Pfam" id="PF12499"/>
    </source>
</evidence>